<proteinExistence type="predicted"/>
<sequence length="110" mass="12792">MLTYSPLVMILCGLCLMMQVSHSRFKESVQTILHACSDSRDLQKLGVCNACCPRLFFSSSSFFLAQQLTVTQERHLFHAWCHLNRRKIRCIVWPVRLCACRCLLSRTQIR</sequence>
<keyword evidence="1" id="KW-0732">Signal</keyword>
<dbReference type="EMBL" id="GIFC01007650">
    <property type="protein sequence ID" value="MXU89733.1"/>
    <property type="molecule type" value="Transcribed_RNA"/>
</dbReference>
<protein>
    <submittedName>
        <fullName evidence="2">Putative secreted protein</fullName>
    </submittedName>
</protein>
<evidence type="ECO:0000256" key="1">
    <source>
        <dbReference type="SAM" id="SignalP"/>
    </source>
</evidence>
<evidence type="ECO:0000313" key="2">
    <source>
        <dbReference type="EMBL" id="MXU89733.1"/>
    </source>
</evidence>
<feature type="signal peptide" evidence="1">
    <location>
        <begin position="1"/>
        <end position="23"/>
    </location>
</feature>
<feature type="chain" id="PRO_5025406309" evidence="1">
    <location>
        <begin position="24"/>
        <end position="110"/>
    </location>
</feature>
<name>A0A6B0UJA9_IXORI</name>
<dbReference type="AlphaFoldDB" id="A0A6B0UJA9"/>
<accession>A0A6B0UJA9</accession>
<reference evidence="2" key="1">
    <citation type="submission" date="2019-12" db="EMBL/GenBank/DDBJ databases">
        <title>An insight into the sialome of adult female Ixodes ricinus ticks feeding for 6 days.</title>
        <authorList>
            <person name="Perner J."/>
            <person name="Ribeiro J.M.C."/>
        </authorList>
    </citation>
    <scope>NUCLEOTIDE SEQUENCE</scope>
    <source>
        <strain evidence="2">Semi-engorged</strain>
        <tissue evidence="2">Salivary glands</tissue>
    </source>
</reference>
<organism evidence="2">
    <name type="scientific">Ixodes ricinus</name>
    <name type="common">Common tick</name>
    <name type="synonym">Acarus ricinus</name>
    <dbReference type="NCBI Taxonomy" id="34613"/>
    <lineage>
        <taxon>Eukaryota</taxon>
        <taxon>Metazoa</taxon>
        <taxon>Ecdysozoa</taxon>
        <taxon>Arthropoda</taxon>
        <taxon>Chelicerata</taxon>
        <taxon>Arachnida</taxon>
        <taxon>Acari</taxon>
        <taxon>Parasitiformes</taxon>
        <taxon>Ixodida</taxon>
        <taxon>Ixodoidea</taxon>
        <taxon>Ixodidae</taxon>
        <taxon>Ixodinae</taxon>
        <taxon>Ixodes</taxon>
    </lineage>
</organism>